<feature type="non-terminal residue" evidence="1">
    <location>
        <position position="1"/>
    </location>
</feature>
<organism evidence="1 2">
    <name type="scientific">Blattabacterium punctulatus CPU2</name>
    <dbReference type="NCBI Taxonomy" id="1457032"/>
    <lineage>
        <taxon>Bacteria</taxon>
        <taxon>Pseudomonadati</taxon>
        <taxon>Bacteroidota</taxon>
        <taxon>Flavobacteriia</taxon>
        <taxon>Flavobacteriales</taxon>
        <taxon>Blattabacteriaceae</taxon>
        <taxon>Blattabacterium</taxon>
    </lineage>
</organism>
<gene>
    <name evidence="1" type="primary">ssrA</name>
    <name evidence="1" type="ORF">CPU2_008</name>
</gene>
<evidence type="ECO:0000313" key="1">
    <source>
        <dbReference type="EMBL" id="BBA17530.1"/>
    </source>
</evidence>
<evidence type="ECO:0000313" key="2">
    <source>
        <dbReference type="Proteomes" id="UP000262607"/>
    </source>
</evidence>
<accession>A0AAD1FQQ3</accession>
<name>A0AAD1FQQ3_9FLAO</name>
<sequence length="9" mass="984">GEKQYAFAA</sequence>
<reference evidence="1 2" key="1">
    <citation type="submission" date="2014-06" db="EMBL/GenBank/DDBJ databases">
        <title>Genome sequence of the intracellular symbiont Blattabacterium cuenoti, strain CPU2 from the wood feeding cockroach Cryptocercus punctulatus.</title>
        <authorList>
            <person name="Kinjo Y."/>
            <person name="Ohkuma M."/>
            <person name="Tokuda G."/>
        </authorList>
    </citation>
    <scope>NUCLEOTIDE SEQUENCE [LARGE SCALE GENOMIC DNA]</scope>
    <source>
        <strain evidence="1 2">CPU2</strain>
    </source>
</reference>
<dbReference type="EMBL" id="AP014610">
    <property type="protein sequence ID" value="BBA17530.1"/>
    <property type="molecule type" value="Genomic_DNA"/>
</dbReference>
<proteinExistence type="predicted"/>
<dbReference type="Proteomes" id="UP000262607">
    <property type="component" value="Chromosome"/>
</dbReference>
<protein>
    <submittedName>
        <fullName evidence="1">TmRNA tag peptide</fullName>
    </submittedName>
</protein>